<accession>A0A804L484</accession>
<organism evidence="1 2">
    <name type="scientific">Musa acuminata subsp. malaccensis</name>
    <name type="common">Wild banana</name>
    <name type="synonym">Musa malaccensis</name>
    <dbReference type="NCBI Taxonomy" id="214687"/>
    <lineage>
        <taxon>Eukaryota</taxon>
        <taxon>Viridiplantae</taxon>
        <taxon>Streptophyta</taxon>
        <taxon>Embryophyta</taxon>
        <taxon>Tracheophyta</taxon>
        <taxon>Spermatophyta</taxon>
        <taxon>Magnoliopsida</taxon>
        <taxon>Liliopsida</taxon>
        <taxon>Zingiberales</taxon>
        <taxon>Musaceae</taxon>
        <taxon>Musa</taxon>
    </lineage>
</organism>
<evidence type="ECO:0000313" key="2">
    <source>
        <dbReference type="Proteomes" id="UP000012960"/>
    </source>
</evidence>
<dbReference type="Proteomes" id="UP000012960">
    <property type="component" value="Unplaced"/>
</dbReference>
<proteinExistence type="predicted"/>
<sequence>MLGIYLDMAHHYLNISPEVQPVKQKHYKFAPKR</sequence>
<name>A0A804L484_MUSAM</name>
<dbReference type="InParanoid" id="A0A804L484"/>
<keyword evidence="2" id="KW-1185">Reference proteome</keyword>
<protein>
    <submittedName>
        <fullName evidence="1">Uncharacterized protein</fullName>
    </submittedName>
</protein>
<dbReference type="EnsemblPlants" id="Ma11_t04620.1">
    <property type="protein sequence ID" value="Ma11_p04620.1"/>
    <property type="gene ID" value="Ma11_g04620"/>
</dbReference>
<evidence type="ECO:0000313" key="1">
    <source>
        <dbReference type="EnsemblPlants" id="Ma11_p04620.1"/>
    </source>
</evidence>
<dbReference type="Gramene" id="Ma11_t04620.1">
    <property type="protein sequence ID" value="Ma11_p04620.1"/>
    <property type="gene ID" value="Ma11_g04620"/>
</dbReference>
<reference evidence="1" key="1">
    <citation type="submission" date="2021-05" db="UniProtKB">
        <authorList>
            <consortium name="EnsemblPlants"/>
        </authorList>
    </citation>
    <scope>IDENTIFICATION</scope>
    <source>
        <strain evidence="1">subsp. malaccensis</strain>
    </source>
</reference>
<dbReference type="AlphaFoldDB" id="A0A804L484"/>